<feature type="domain" description="3-hydroxyacyl-CoA dehydrogenase C-terminal" evidence="9">
    <location>
        <begin position="220"/>
        <end position="318"/>
    </location>
</feature>
<comment type="pathway">
    <text evidence="1">Lipid metabolism; fatty acid beta-oxidation.</text>
</comment>
<dbReference type="EC" id="1.1.1.157" evidence="11"/>
<evidence type="ECO:0000259" key="10">
    <source>
        <dbReference type="Pfam" id="PF02737"/>
    </source>
</evidence>
<comment type="pathway">
    <text evidence="2">Lipid metabolism; butanoate metabolism.</text>
</comment>
<name>A0A7W8FWK0_9FIRM</name>
<proteinExistence type="predicted"/>
<accession>A0A7W8FWK0</accession>
<keyword evidence="3" id="KW-0276">Fatty acid metabolism</keyword>
<dbReference type="InterPro" id="IPR022694">
    <property type="entry name" value="3-OHacyl-CoA_DH"/>
</dbReference>
<dbReference type="InterPro" id="IPR036291">
    <property type="entry name" value="NAD(P)-bd_dom_sf"/>
</dbReference>
<dbReference type="GO" id="GO:0006635">
    <property type="term" value="P:fatty acid beta-oxidation"/>
    <property type="evidence" value="ECO:0007669"/>
    <property type="project" value="TreeGrafter"/>
</dbReference>
<dbReference type="InterPro" id="IPR006108">
    <property type="entry name" value="3HC_DH_C"/>
</dbReference>
<dbReference type="Gene3D" id="3.40.50.720">
    <property type="entry name" value="NAD(P)-binding Rossmann-like Domain"/>
    <property type="match status" value="1"/>
</dbReference>
<dbReference type="InterPro" id="IPR006176">
    <property type="entry name" value="3-OHacyl-CoA_DH_NAD-bd"/>
</dbReference>
<dbReference type="PANTHER" id="PTHR43561:SF3">
    <property type="entry name" value="HYDROXYACYL-COENZYME A DEHYDROGENASE, MITOCHONDRIAL"/>
    <property type="match status" value="1"/>
</dbReference>
<dbReference type="PANTHER" id="PTHR43561">
    <property type="match status" value="1"/>
</dbReference>
<comment type="caution">
    <text evidence="11">The sequence shown here is derived from an EMBL/GenBank/DDBJ whole genome shotgun (WGS) entry which is preliminary data.</text>
</comment>
<sequence>MMKHVTVIGGGVLGTQIGLMGAYTGHQVTFWLRSESSIGRTQPKLERYKKMMIDELERSKQLIGNPLAAAYFPKGLIPDPANITVAKIDASIETARQRFEEQIEITLDLAEAVKEADIVIEAMSEDPAQKKQIYERLKAVMPAKTILCTNSSTLLPSQFAEATGRPEKYLSMHFANQIWRFNTAEIMKHEKTDEAVFNTVIQFAEELNMVPIPIYKEQPGYVLNSLLVPYLSAAQQLWAVGIADPEKIDQTWKIGTGAPKGPFEIIDVVGLETVYNIAKRQPQAETEGTIPNQITKLLKEKIEKGETGIHAGKGFYTYE</sequence>
<reference evidence="11 12" key="1">
    <citation type="submission" date="2020-08" db="EMBL/GenBank/DDBJ databases">
        <title>Genomic Encyclopedia of Type Strains, Phase IV (KMG-IV): sequencing the most valuable type-strain genomes for metagenomic binning, comparative biology and taxonomic classification.</title>
        <authorList>
            <person name="Goeker M."/>
        </authorList>
    </citation>
    <scope>NUCLEOTIDE SEQUENCE [LARGE SCALE GENOMIC DNA]</scope>
    <source>
        <strain evidence="11 12">DSM 25799</strain>
    </source>
</reference>
<protein>
    <submittedName>
        <fullName evidence="11">3-hydroxybutyryl-CoA dehydrogenase</fullName>
        <ecNumber evidence="11">1.1.1.157</ecNumber>
    </submittedName>
</protein>
<feature type="domain" description="3-hydroxyacyl-CoA dehydrogenase NAD binding" evidence="10">
    <location>
        <begin position="94"/>
        <end position="216"/>
    </location>
</feature>
<dbReference type="Pfam" id="PF00725">
    <property type="entry name" value="3HCDH"/>
    <property type="match status" value="1"/>
</dbReference>
<keyword evidence="4 11" id="KW-0560">Oxidoreductase</keyword>
<evidence type="ECO:0000256" key="5">
    <source>
        <dbReference type="ARBA" id="ARBA00023027"/>
    </source>
</evidence>
<organism evidence="11 12">
    <name type="scientific">Catenisphaera adipataccumulans</name>
    <dbReference type="NCBI Taxonomy" id="700500"/>
    <lineage>
        <taxon>Bacteria</taxon>
        <taxon>Bacillati</taxon>
        <taxon>Bacillota</taxon>
        <taxon>Erysipelotrichia</taxon>
        <taxon>Erysipelotrichales</taxon>
        <taxon>Erysipelotrichaceae</taxon>
        <taxon>Catenisphaera</taxon>
    </lineage>
</organism>
<comment type="catalytic activity">
    <reaction evidence="7">
        <text>a (3S)-3-hydroxyacyl-CoA + NAD(+) = a 3-oxoacyl-CoA + NADH + H(+)</text>
        <dbReference type="Rhea" id="RHEA:22432"/>
        <dbReference type="ChEBI" id="CHEBI:15378"/>
        <dbReference type="ChEBI" id="CHEBI:57318"/>
        <dbReference type="ChEBI" id="CHEBI:57540"/>
        <dbReference type="ChEBI" id="CHEBI:57945"/>
        <dbReference type="ChEBI" id="CHEBI:90726"/>
        <dbReference type="EC" id="1.1.1.35"/>
    </reaction>
</comment>
<dbReference type="SUPFAM" id="SSF48179">
    <property type="entry name" value="6-phosphogluconate dehydrogenase C-terminal domain-like"/>
    <property type="match status" value="1"/>
</dbReference>
<evidence type="ECO:0000259" key="9">
    <source>
        <dbReference type="Pfam" id="PF00725"/>
    </source>
</evidence>
<evidence type="ECO:0000256" key="3">
    <source>
        <dbReference type="ARBA" id="ARBA00022832"/>
    </source>
</evidence>
<gene>
    <name evidence="11" type="ORF">HNQ47_000774</name>
</gene>
<dbReference type="RefSeq" id="WP_183327668.1">
    <property type="nucleotide sequence ID" value="NZ_JACHHK010000002.1"/>
</dbReference>
<dbReference type="SUPFAM" id="SSF51735">
    <property type="entry name" value="NAD(P)-binding Rossmann-fold domains"/>
    <property type="match status" value="1"/>
</dbReference>
<evidence type="ECO:0000256" key="2">
    <source>
        <dbReference type="ARBA" id="ARBA00005086"/>
    </source>
</evidence>
<dbReference type="Gene3D" id="1.10.1040.10">
    <property type="entry name" value="N-(1-d-carboxylethyl)-l-norvaline Dehydrogenase, domain 2"/>
    <property type="match status" value="1"/>
</dbReference>
<dbReference type="Proteomes" id="UP000539953">
    <property type="component" value="Unassembled WGS sequence"/>
</dbReference>
<keyword evidence="6" id="KW-0443">Lipid metabolism</keyword>
<dbReference type="GO" id="GO:0008691">
    <property type="term" value="F:3-hydroxybutyryl-CoA dehydrogenase activity"/>
    <property type="evidence" value="ECO:0007669"/>
    <property type="project" value="UniProtKB-EC"/>
</dbReference>
<feature type="site" description="Important for catalytic activity" evidence="8">
    <location>
        <position position="173"/>
    </location>
</feature>
<dbReference type="InterPro" id="IPR052242">
    <property type="entry name" value="Mito_3-hydroxyacyl-CoA_DH"/>
</dbReference>
<dbReference type="InterPro" id="IPR013328">
    <property type="entry name" value="6PGD_dom2"/>
</dbReference>
<evidence type="ECO:0000256" key="7">
    <source>
        <dbReference type="ARBA" id="ARBA00049556"/>
    </source>
</evidence>
<dbReference type="GO" id="GO:0003857">
    <property type="term" value="F:(3S)-3-hydroxyacyl-CoA dehydrogenase (NAD+) activity"/>
    <property type="evidence" value="ECO:0007669"/>
    <property type="project" value="UniProtKB-EC"/>
</dbReference>
<dbReference type="Pfam" id="PF02737">
    <property type="entry name" value="3HCDH_N"/>
    <property type="match status" value="1"/>
</dbReference>
<evidence type="ECO:0000313" key="12">
    <source>
        <dbReference type="Proteomes" id="UP000539953"/>
    </source>
</evidence>
<dbReference type="InterPro" id="IPR008927">
    <property type="entry name" value="6-PGluconate_DH-like_C_sf"/>
</dbReference>
<dbReference type="EMBL" id="JACHHK010000002">
    <property type="protein sequence ID" value="MBB5182755.1"/>
    <property type="molecule type" value="Genomic_DNA"/>
</dbReference>
<evidence type="ECO:0000256" key="8">
    <source>
        <dbReference type="PIRSR" id="PIRSR000105-1"/>
    </source>
</evidence>
<dbReference type="PIRSF" id="PIRSF000105">
    <property type="entry name" value="HCDH"/>
    <property type="match status" value="1"/>
</dbReference>
<dbReference type="GO" id="GO:0070403">
    <property type="term" value="F:NAD+ binding"/>
    <property type="evidence" value="ECO:0007669"/>
    <property type="project" value="InterPro"/>
</dbReference>
<evidence type="ECO:0000256" key="4">
    <source>
        <dbReference type="ARBA" id="ARBA00023002"/>
    </source>
</evidence>
<dbReference type="AlphaFoldDB" id="A0A7W8FWK0"/>
<evidence type="ECO:0000256" key="1">
    <source>
        <dbReference type="ARBA" id="ARBA00005005"/>
    </source>
</evidence>
<keyword evidence="5" id="KW-0520">NAD</keyword>
<keyword evidence="12" id="KW-1185">Reference proteome</keyword>
<dbReference type="NCBIfam" id="NF006143">
    <property type="entry name" value="PRK08293.1"/>
    <property type="match status" value="1"/>
</dbReference>
<evidence type="ECO:0000313" key="11">
    <source>
        <dbReference type="EMBL" id="MBB5182755.1"/>
    </source>
</evidence>
<evidence type="ECO:0000256" key="6">
    <source>
        <dbReference type="ARBA" id="ARBA00023098"/>
    </source>
</evidence>